<reference evidence="3 4" key="1">
    <citation type="submission" date="2018-12" db="EMBL/GenBank/DDBJ databases">
        <title>Genome sequence and assembly of Colletotrichum trifolii.</title>
        <authorList>
            <person name="Gan P."/>
            <person name="Shirasu K."/>
        </authorList>
    </citation>
    <scope>NUCLEOTIDE SEQUENCE [LARGE SCALE GENOMIC DNA]</scope>
    <source>
        <strain evidence="3 4">543-2</strain>
    </source>
</reference>
<sequence length="129" mass="14019">MGTLPSSSVPEAVRKKTWETALDPAASSATSERVTRVHEAWAIKWAASDTASPTSKLPALTSSMKVPSTGHRDKRCAMANTTKYRRASSSRYFDDGFLYSLIIGMPIIGALMMAACVWCCVRKCKKEAA</sequence>
<proteinExistence type="predicted"/>
<organism evidence="3 4">
    <name type="scientific">Colletotrichum trifolii</name>
    <dbReference type="NCBI Taxonomy" id="5466"/>
    <lineage>
        <taxon>Eukaryota</taxon>
        <taxon>Fungi</taxon>
        <taxon>Dikarya</taxon>
        <taxon>Ascomycota</taxon>
        <taxon>Pezizomycotina</taxon>
        <taxon>Sordariomycetes</taxon>
        <taxon>Hypocreomycetidae</taxon>
        <taxon>Glomerellales</taxon>
        <taxon>Glomerellaceae</taxon>
        <taxon>Colletotrichum</taxon>
        <taxon>Colletotrichum orbiculare species complex</taxon>
    </lineage>
</organism>
<evidence type="ECO:0000256" key="2">
    <source>
        <dbReference type="SAM" id="Phobius"/>
    </source>
</evidence>
<keyword evidence="4" id="KW-1185">Reference proteome</keyword>
<dbReference type="EMBL" id="RYZW01000305">
    <property type="protein sequence ID" value="TDZ35546.1"/>
    <property type="molecule type" value="Genomic_DNA"/>
</dbReference>
<keyword evidence="2" id="KW-0472">Membrane</keyword>
<comment type="caution">
    <text evidence="3">The sequence shown here is derived from an EMBL/GenBank/DDBJ whole genome shotgun (WGS) entry which is preliminary data.</text>
</comment>
<evidence type="ECO:0000313" key="4">
    <source>
        <dbReference type="Proteomes" id="UP000295703"/>
    </source>
</evidence>
<name>A0A4R8QF33_COLTR</name>
<evidence type="ECO:0000256" key="1">
    <source>
        <dbReference type="SAM" id="MobiDB-lite"/>
    </source>
</evidence>
<keyword evidence="2" id="KW-0812">Transmembrane</keyword>
<dbReference type="AlphaFoldDB" id="A0A4R8QF33"/>
<accession>A0A4R8QF33</accession>
<protein>
    <submittedName>
        <fullName evidence="3">Uncharacterized protein</fullName>
    </submittedName>
</protein>
<dbReference type="Proteomes" id="UP000295703">
    <property type="component" value="Unassembled WGS sequence"/>
</dbReference>
<feature type="region of interest" description="Disordered" evidence="1">
    <location>
        <begin position="52"/>
        <end position="72"/>
    </location>
</feature>
<evidence type="ECO:0000313" key="3">
    <source>
        <dbReference type="EMBL" id="TDZ35546.1"/>
    </source>
</evidence>
<feature type="transmembrane region" description="Helical" evidence="2">
    <location>
        <begin position="97"/>
        <end position="121"/>
    </location>
</feature>
<gene>
    <name evidence="3" type="ORF">CTRI78_v011472</name>
</gene>
<keyword evidence="2" id="KW-1133">Transmembrane helix</keyword>
<feature type="compositionally biased region" description="Polar residues" evidence="1">
    <location>
        <begin position="52"/>
        <end position="66"/>
    </location>
</feature>